<feature type="coiled-coil region" evidence="3">
    <location>
        <begin position="250"/>
        <end position="465"/>
    </location>
</feature>
<dbReference type="GO" id="GO:0009903">
    <property type="term" value="P:chloroplast avoidance movement"/>
    <property type="evidence" value="ECO:0007669"/>
    <property type="project" value="TreeGrafter"/>
</dbReference>
<comment type="caution">
    <text evidence="5">The sequence shown here is derived from an EMBL/GenBank/DDBJ whole genome shotgun (WGS) entry which is preliminary data.</text>
</comment>
<reference evidence="5 6" key="1">
    <citation type="submission" date="2024-01" db="EMBL/GenBank/DDBJ databases">
        <title>The genomes of 5 underutilized Papilionoideae crops provide insights into root nodulation and disease resistanc.</title>
        <authorList>
            <person name="Jiang F."/>
        </authorList>
    </citation>
    <scope>NUCLEOTIDE SEQUENCE [LARGE SCALE GENOMIC DNA]</scope>
    <source>
        <strain evidence="5">LVBAO_FW01</strain>
        <tissue evidence="5">Leaves</tissue>
    </source>
</reference>
<evidence type="ECO:0000313" key="5">
    <source>
        <dbReference type="EMBL" id="KAK7320296.1"/>
    </source>
</evidence>
<gene>
    <name evidence="5" type="ORF">VNO77_29639</name>
</gene>
<dbReference type="PANTHER" id="PTHR32054:SF3">
    <property type="entry name" value="HEAVY CHAIN, PUTATIVE, EXPRESSED-RELATED"/>
    <property type="match status" value="1"/>
</dbReference>
<dbReference type="AlphaFoldDB" id="A0AAN9KNP9"/>
<keyword evidence="6" id="KW-1185">Reference proteome</keyword>
<sequence length="655" mass="73616">MVAKIRQSVPNSPNPTKPEVGEIDTSPPFQSVKDAVSLFGESAFSGEKPAIVKKAKPYSAESVWAKETQLHSAQKELKKLKEQLKNAETTKAQVLVELEKSKKVAEDLTLKLKVLTESRESAIHATEASKTLTRQLKEENCGNLDGTNGAWKEELETAVKRYTSVIIELDVAKQEQWKIRQGYDLSLEARVSALKQAAEAEDAMKTSTERTSELSKEILAVQKSFEEMKVASIQAHQRQEEMLVQQNVKRQSYKAALEESKMKLLGLKREFNPELNQSLELQLTETMNEIGALQKQIENRKTSDLDSLRNVTLELDDAKESLQKVAELENSLRSLVEALRVEQENVKREHSELKEKESKTESIVESLQAELQKSESELKVYLAEESKARGASEEMILTLNRLVSETKNARWEAENMNNKAEELKIEAAVTKHVLEDAEIKHKVALEEAEAAKAAETSALEQIKALSESTSASCTVTSESNAKITISREEFESLSSKMEEFDKLAEIKMAAATAQVQAMKASEYEVLIRLKASQKEIEDIKTETQEALRRAEMAEAAKRAVENELRKWREREQRKATETASRILAETQMSPKLSPQNYRIQKQNSTPKKVEMKKLEKGKMSVSKKVLLPSISGIFRRKKNQIEGGSPSYLPGDNPA</sequence>
<evidence type="ECO:0008006" key="7">
    <source>
        <dbReference type="Google" id="ProtNLM"/>
    </source>
</evidence>
<protein>
    <recommendedName>
        <fullName evidence="7">WEB family protein</fullName>
    </recommendedName>
</protein>
<evidence type="ECO:0000256" key="4">
    <source>
        <dbReference type="SAM" id="MobiDB-lite"/>
    </source>
</evidence>
<organism evidence="5 6">
    <name type="scientific">Canavalia gladiata</name>
    <name type="common">Sword bean</name>
    <name type="synonym">Dolichos gladiatus</name>
    <dbReference type="NCBI Taxonomy" id="3824"/>
    <lineage>
        <taxon>Eukaryota</taxon>
        <taxon>Viridiplantae</taxon>
        <taxon>Streptophyta</taxon>
        <taxon>Embryophyta</taxon>
        <taxon>Tracheophyta</taxon>
        <taxon>Spermatophyta</taxon>
        <taxon>Magnoliopsida</taxon>
        <taxon>eudicotyledons</taxon>
        <taxon>Gunneridae</taxon>
        <taxon>Pentapetalae</taxon>
        <taxon>rosids</taxon>
        <taxon>fabids</taxon>
        <taxon>Fabales</taxon>
        <taxon>Fabaceae</taxon>
        <taxon>Papilionoideae</taxon>
        <taxon>50 kb inversion clade</taxon>
        <taxon>NPAAA clade</taxon>
        <taxon>indigoferoid/millettioid clade</taxon>
        <taxon>Phaseoleae</taxon>
        <taxon>Canavalia</taxon>
    </lineage>
</organism>
<proteinExistence type="inferred from homology"/>
<feature type="coiled-coil region" evidence="3">
    <location>
        <begin position="63"/>
        <end position="118"/>
    </location>
</feature>
<dbReference type="InterPro" id="IPR008545">
    <property type="entry name" value="Web"/>
</dbReference>
<keyword evidence="2 3" id="KW-0175">Coiled coil</keyword>
<evidence type="ECO:0000256" key="1">
    <source>
        <dbReference type="ARBA" id="ARBA00005485"/>
    </source>
</evidence>
<name>A0AAN9KNP9_CANGL</name>
<comment type="similarity">
    <text evidence="1">Belongs to the WEB family.</text>
</comment>
<feature type="coiled-coil region" evidence="3">
    <location>
        <begin position="529"/>
        <end position="577"/>
    </location>
</feature>
<dbReference type="GO" id="GO:0009904">
    <property type="term" value="P:chloroplast accumulation movement"/>
    <property type="evidence" value="ECO:0007669"/>
    <property type="project" value="TreeGrafter"/>
</dbReference>
<dbReference type="Pfam" id="PF05701">
    <property type="entry name" value="WEMBL"/>
    <property type="match status" value="1"/>
</dbReference>
<evidence type="ECO:0000256" key="3">
    <source>
        <dbReference type="SAM" id="Coils"/>
    </source>
</evidence>
<feature type="region of interest" description="Disordered" evidence="4">
    <location>
        <begin position="1"/>
        <end position="28"/>
    </location>
</feature>
<dbReference type="GO" id="GO:0005829">
    <property type="term" value="C:cytosol"/>
    <property type="evidence" value="ECO:0007669"/>
    <property type="project" value="TreeGrafter"/>
</dbReference>
<accession>A0AAN9KNP9</accession>
<evidence type="ECO:0000256" key="2">
    <source>
        <dbReference type="ARBA" id="ARBA00023054"/>
    </source>
</evidence>
<dbReference type="PANTHER" id="PTHR32054">
    <property type="entry name" value="HEAVY CHAIN, PUTATIVE, EXPRESSED-RELATED-RELATED"/>
    <property type="match status" value="1"/>
</dbReference>
<evidence type="ECO:0000313" key="6">
    <source>
        <dbReference type="Proteomes" id="UP001367508"/>
    </source>
</evidence>
<dbReference type="EMBL" id="JAYMYQ010000007">
    <property type="protein sequence ID" value="KAK7320296.1"/>
    <property type="molecule type" value="Genomic_DNA"/>
</dbReference>
<dbReference type="Proteomes" id="UP001367508">
    <property type="component" value="Unassembled WGS sequence"/>
</dbReference>